<dbReference type="PROSITE" id="PS00671">
    <property type="entry name" value="D_2_HYDROXYACID_DH_3"/>
    <property type="match status" value="1"/>
</dbReference>
<evidence type="ECO:0000256" key="3">
    <source>
        <dbReference type="RuleBase" id="RU003719"/>
    </source>
</evidence>
<evidence type="ECO:0000313" key="7">
    <source>
        <dbReference type="Proteomes" id="UP001333102"/>
    </source>
</evidence>
<dbReference type="Proteomes" id="UP001333102">
    <property type="component" value="Chromosome"/>
</dbReference>
<protein>
    <submittedName>
        <fullName evidence="6">D-glycerate dehydrogenase</fullName>
        <ecNumber evidence="6">1.1.1.-</ecNumber>
    </submittedName>
</protein>
<dbReference type="GO" id="GO:0016491">
    <property type="term" value="F:oxidoreductase activity"/>
    <property type="evidence" value="ECO:0007669"/>
    <property type="project" value="UniProtKB-KW"/>
</dbReference>
<accession>A0ABZ1BQR1</accession>
<dbReference type="Gene3D" id="3.40.50.720">
    <property type="entry name" value="NAD(P)-binding Rossmann-like Domain"/>
    <property type="match status" value="2"/>
</dbReference>
<comment type="similarity">
    <text evidence="1 3">Belongs to the D-isomer specific 2-hydroxyacid dehydrogenase family.</text>
</comment>
<dbReference type="EMBL" id="CP141614">
    <property type="protein sequence ID" value="WRP15029.1"/>
    <property type="molecule type" value="Genomic_DNA"/>
</dbReference>
<reference evidence="7" key="1">
    <citation type="submission" date="2023-12" db="EMBL/GenBank/DDBJ databases">
        <title>Novel isolates from deep terrestrial aquifers shed light on the physiology and ecology of the class Limnochordia.</title>
        <authorList>
            <person name="Karnachuk O.V."/>
            <person name="Lukina A.P."/>
            <person name="Avakyan M.R."/>
            <person name="Kadnikov V."/>
            <person name="Begmatov S."/>
            <person name="Beletsky A.V."/>
            <person name="Mardanov A.V."/>
            <person name="Ravin N.V."/>
        </authorList>
    </citation>
    <scope>NUCLEOTIDE SEQUENCE [LARGE SCALE GENOMIC DNA]</scope>
    <source>
        <strain evidence="7">LN</strain>
    </source>
</reference>
<dbReference type="PANTHER" id="PTHR10996:SF283">
    <property type="entry name" value="GLYOXYLATE_HYDROXYPYRUVATE REDUCTASE B"/>
    <property type="match status" value="1"/>
</dbReference>
<sequence length="333" mass="36000">MMPVSIFVTQPIPAPAVERLERLGNVRLFGDTSRILPREQLLREVGRCDILYCMLHDRIDAAIIDAAPRLRLIATSAVNPANVDVAHATRRGIPVTVIPNVVVEATADLQWALLLAVARRVVEADRALRAGLFPGAQSMHFVGGEVHGKVLGSIGLGAIGRAAARRARGFGMTVLYTKRTRLEPQEEAELGVAFRSLDELLRESDFVVINAALHPGTRHLVGRRELGLMKPSAYLINTARGPIVDEQALVEALKAGRIAGAALDVFEEEPAVHPELPHLSNVVLTPHIGTATWDTRLRIASIVVDNIEAFVAGRRPPNLFNAEVLGTSLGEAS</sequence>
<dbReference type="InterPro" id="IPR006139">
    <property type="entry name" value="D-isomer_2_OHA_DH_cat_dom"/>
</dbReference>
<dbReference type="InterPro" id="IPR006140">
    <property type="entry name" value="D-isomer_DH_NAD-bd"/>
</dbReference>
<name>A0ABZ1BQR1_9FIRM</name>
<dbReference type="InterPro" id="IPR050223">
    <property type="entry name" value="D-isomer_2-hydroxyacid_DH"/>
</dbReference>
<evidence type="ECO:0000313" key="6">
    <source>
        <dbReference type="EMBL" id="WRP15029.1"/>
    </source>
</evidence>
<keyword evidence="7" id="KW-1185">Reference proteome</keyword>
<dbReference type="Pfam" id="PF00389">
    <property type="entry name" value="2-Hacid_dh"/>
    <property type="match status" value="1"/>
</dbReference>
<dbReference type="SUPFAM" id="SSF51735">
    <property type="entry name" value="NAD(P)-binding Rossmann-fold domains"/>
    <property type="match status" value="1"/>
</dbReference>
<feature type="domain" description="D-isomer specific 2-hydroxyacid dehydrogenase catalytic" evidence="4">
    <location>
        <begin position="6"/>
        <end position="321"/>
    </location>
</feature>
<dbReference type="SUPFAM" id="SSF52283">
    <property type="entry name" value="Formate/glycerate dehydrogenase catalytic domain-like"/>
    <property type="match status" value="1"/>
</dbReference>
<dbReference type="InterPro" id="IPR029753">
    <property type="entry name" value="D-isomer_DH_CS"/>
</dbReference>
<evidence type="ECO:0000256" key="1">
    <source>
        <dbReference type="ARBA" id="ARBA00005854"/>
    </source>
</evidence>
<evidence type="ECO:0000259" key="4">
    <source>
        <dbReference type="Pfam" id="PF00389"/>
    </source>
</evidence>
<dbReference type="InterPro" id="IPR036291">
    <property type="entry name" value="NAD(P)-bd_dom_sf"/>
</dbReference>
<organism evidence="6 7">
    <name type="scientific">Geochorda subterranea</name>
    <dbReference type="NCBI Taxonomy" id="3109564"/>
    <lineage>
        <taxon>Bacteria</taxon>
        <taxon>Bacillati</taxon>
        <taxon>Bacillota</taxon>
        <taxon>Limnochordia</taxon>
        <taxon>Limnochordales</taxon>
        <taxon>Geochordaceae</taxon>
        <taxon>Geochorda</taxon>
    </lineage>
</organism>
<dbReference type="CDD" id="cd05301">
    <property type="entry name" value="GDH"/>
    <property type="match status" value="1"/>
</dbReference>
<proteinExistence type="inferred from homology"/>
<feature type="domain" description="D-isomer specific 2-hydroxyacid dehydrogenase NAD-binding" evidence="5">
    <location>
        <begin position="112"/>
        <end position="289"/>
    </location>
</feature>
<evidence type="ECO:0000256" key="2">
    <source>
        <dbReference type="ARBA" id="ARBA00023002"/>
    </source>
</evidence>
<keyword evidence="2 3" id="KW-0560">Oxidoreductase</keyword>
<dbReference type="Pfam" id="PF02826">
    <property type="entry name" value="2-Hacid_dh_C"/>
    <property type="match status" value="1"/>
</dbReference>
<evidence type="ECO:0000259" key="5">
    <source>
        <dbReference type="Pfam" id="PF02826"/>
    </source>
</evidence>
<dbReference type="EC" id="1.1.1.-" evidence="6"/>
<dbReference type="PANTHER" id="PTHR10996">
    <property type="entry name" value="2-HYDROXYACID DEHYDROGENASE-RELATED"/>
    <property type="match status" value="1"/>
</dbReference>
<gene>
    <name evidence="6" type="ORF">VLY81_02310</name>
</gene>